<organism evidence="16 17">
    <name type="scientific">Elaeis guineensis var. tenera</name>
    <name type="common">Oil palm</name>
    <dbReference type="NCBI Taxonomy" id="51953"/>
    <lineage>
        <taxon>Eukaryota</taxon>
        <taxon>Viridiplantae</taxon>
        <taxon>Streptophyta</taxon>
        <taxon>Embryophyta</taxon>
        <taxon>Tracheophyta</taxon>
        <taxon>Spermatophyta</taxon>
        <taxon>Magnoliopsida</taxon>
        <taxon>Liliopsida</taxon>
        <taxon>Arecaceae</taxon>
        <taxon>Arecoideae</taxon>
        <taxon>Cocoseae</taxon>
        <taxon>Elaeidinae</taxon>
        <taxon>Elaeis</taxon>
    </lineage>
</organism>
<dbReference type="GeneID" id="105053186"/>
<dbReference type="AlphaFoldDB" id="A0A6I9S356"/>
<dbReference type="RefSeq" id="XP_010932563.1">
    <property type="nucleotide sequence ID" value="XM_010934261.3"/>
</dbReference>
<dbReference type="InterPro" id="IPR013210">
    <property type="entry name" value="LRR_N_plant-typ"/>
</dbReference>
<feature type="region of interest" description="Disordered" evidence="12">
    <location>
        <begin position="305"/>
        <end position="333"/>
    </location>
</feature>
<dbReference type="GO" id="GO:0004672">
    <property type="term" value="F:protein kinase activity"/>
    <property type="evidence" value="ECO:0007669"/>
    <property type="project" value="InterPro"/>
</dbReference>
<evidence type="ECO:0000256" key="6">
    <source>
        <dbReference type="ARBA" id="ARBA00022737"/>
    </source>
</evidence>
<dbReference type="Gene3D" id="3.30.200.20">
    <property type="entry name" value="Phosphorylase Kinase, domain 1"/>
    <property type="match status" value="1"/>
</dbReference>
<dbReference type="PANTHER" id="PTHR48010">
    <property type="entry name" value="OS05G0588300 PROTEIN"/>
    <property type="match status" value="1"/>
</dbReference>
<dbReference type="GO" id="GO:0005524">
    <property type="term" value="F:ATP binding"/>
    <property type="evidence" value="ECO:0007669"/>
    <property type="project" value="UniProtKB-UniRule"/>
</dbReference>
<keyword evidence="5 14" id="KW-0732">Signal</keyword>
<dbReference type="Gene3D" id="3.80.10.10">
    <property type="entry name" value="Ribonuclease Inhibitor"/>
    <property type="match status" value="2"/>
</dbReference>
<feature type="chain" id="PRO_5026881534" evidence="14">
    <location>
        <begin position="26"/>
        <end position="671"/>
    </location>
</feature>
<keyword evidence="2" id="KW-0597">Phosphoprotein</keyword>
<dbReference type="PROSITE" id="PS50011">
    <property type="entry name" value="PROTEIN_KINASE_DOM"/>
    <property type="match status" value="1"/>
</dbReference>
<comment type="subcellular location">
    <subcellularLocation>
        <location evidence="1">Cell membrane</location>
        <topology evidence="1">Single-pass membrane protein</topology>
    </subcellularLocation>
</comment>
<evidence type="ECO:0000256" key="2">
    <source>
        <dbReference type="ARBA" id="ARBA00022553"/>
    </source>
</evidence>
<keyword evidence="17" id="KW-0808">Transferase</keyword>
<keyword evidence="16" id="KW-1185">Reference proteome</keyword>
<evidence type="ECO:0000256" key="11">
    <source>
        <dbReference type="PROSITE-ProRule" id="PRU10141"/>
    </source>
</evidence>
<dbReference type="Pfam" id="PF07714">
    <property type="entry name" value="PK_Tyr_Ser-Thr"/>
    <property type="match status" value="1"/>
</dbReference>
<feature type="compositionally biased region" description="Basic and acidic residues" evidence="12">
    <location>
        <begin position="648"/>
        <end position="664"/>
    </location>
</feature>
<dbReference type="Pfam" id="PF00560">
    <property type="entry name" value="LRR_1"/>
    <property type="match status" value="1"/>
</dbReference>
<dbReference type="Pfam" id="PF08263">
    <property type="entry name" value="LRRNT_2"/>
    <property type="match status" value="1"/>
</dbReference>
<evidence type="ECO:0000256" key="9">
    <source>
        <dbReference type="ARBA" id="ARBA00022989"/>
    </source>
</evidence>
<dbReference type="FunFam" id="1.10.510.10:FF:000095">
    <property type="entry name" value="protein STRUBBELIG-RECEPTOR FAMILY 8"/>
    <property type="match status" value="1"/>
</dbReference>
<dbReference type="InterPro" id="IPR032675">
    <property type="entry name" value="LRR_dom_sf"/>
</dbReference>
<dbReference type="PROSITE" id="PS00107">
    <property type="entry name" value="PROTEIN_KINASE_ATP"/>
    <property type="match status" value="1"/>
</dbReference>
<keyword evidence="8 11" id="KW-0067">ATP-binding</keyword>
<evidence type="ECO:0000256" key="10">
    <source>
        <dbReference type="ARBA" id="ARBA00023136"/>
    </source>
</evidence>
<protein>
    <submittedName>
        <fullName evidence="17">Probable inactive receptor kinase At1g48480</fullName>
    </submittedName>
</protein>
<dbReference type="InterPro" id="IPR000719">
    <property type="entry name" value="Prot_kinase_dom"/>
</dbReference>
<evidence type="ECO:0000256" key="5">
    <source>
        <dbReference type="ARBA" id="ARBA00022729"/>
    </source>
</evidence>
<feature type="transmembrane region" description="Helical" evidence="13">
    <location>
        <begin position="267"/>
        <end position="289"/>
    </location>
</feature>
<keyword evidence="3" id="KW-0433">Leucine-rich repeat</keyword>
<evidence type="ECO:0000259" key="15">
    <source>
        <dbReference type="PROSITE" id="PS50011"/>
    </source>
</evidence>
<dbReference type="InterPro" id="IPR001245">
    <property type="entry name" value="Ser-Thr/Tyr_kinase_cat_dom"/>
</dbReference>
<accession>A0A6I9S356</accession>
<evidence type="ECO:0000256" key="8">
    <source>
        <dbReference type="ARBA" id="ARBA00022840"/>
    </source>
</evidence>
<dbReference type="SUPFAM" id="SSF56112">
    <property type="entry name" value="Protein kinase-like (PK-like)"/>
    <property type="match status" value="1"/>
</dbReference>
<feature type="binding site" evidence="11">
    <location>
        <position position="395"/>
    </location>
    <ligand>
        <name>ATP</name>
        <dbReference type="ChEBI" id="CHEBI:30616"/>
    </ligand>
</feature>
<evidence type="ECO:0000313" key="17">
    <source>
        <dbReference type="RefSeq" id="XP_010932563.1"/>
    </source>
</evidence>
<feature type="region of interest" description="Disordered" evidence="12">
    <location>
        <begin position="641"/>
        <end position="671"/>
    </location>
</feature>
<gene>
    <name evidence="17" type="primary">LOC105053186</name>
</gene>
<evidence type="ECO:0000256" key="4">
    <source>
        <dbReference type="ARBA" id="ARBA00022692"/>
    </source>
</evidence>
<keyword evidence="10 13" id="KW-0472">Membrane</keyword>
<dbReference type="FunFam" id="3.80.10.10:FF:000234">
    <property type="entry name" value="Probable inactive receptor kinase RLK902"/>
    <property type="match status" value="1"/>
</dbReference>
<dbReference type="InterPro" id="IPR011009">
    <property type="entry name" value="Kinase-like_dom_sf"/>
</dbReference>
<feature type="signal peptide" evidence="14">
    <location>
        <begin position="1"/>
        <end position="25"/>
    </location>
</feature>
<evidence type="ECO:0000256" key="7">
    <source>
        <dbReference type="ARBA" id="ARBA00022741"/>
    </source>
</evidence>
<keyword evidence="17" id="KW-0675">Receptor</keyword>
<sequence>MVSNHRPMGAPHFVLVFFLLPLFCCFPGGAPDLAADGAALLAFRAAVGRAARRWNASATPCSWVGVKCDGGRVTQLHLPGSGLIGQIPAGTLGNLTALQSVSLRFNALSGPLPPDLSGCKELRAVHLNGNRFSGGIPTGLFSLGKLVRLNLGSNDFTGGISLAFNNLSRLKMLYLENNSLSGEIPDLSLPNVVQFNVSFNPLNGSIPAGLRGMKPDAFLGTHLCGRPLRACRGEISPASPPSPSPAPGISGGTNAGGGKNSKLSGGAIAGIAIGAAVVLLIVVALLIIICRRGGGSKTRTVAAAVGVGKPPESDTAPRDKGTAENGTGSHPPAAAAAAAAAAAGGNVKSLAFFGGGPRVYDLEDLLRASAEVLGKGTTGTTYKAMLEMGMVVAVKRLKDVNLPEKEFREKIGAIGAMDHQNLVPLQAFYYSRDEKLLIYDYMPMGSLSSLLHGNRVSGRTPLDWETRSGIALDAARGIEYIHSMGPGVSHGNIKSSNILLGKSLDAHVSEHGLANLVGPSSTPNRAAGYLAPEVTDVRKASQKGDVYSFGVLLLELLSGKAPAQAFLNEEGIDLPRWVQSVVREEWTSEVFDLELLRYQNVEEEMVQLLQLAVDCAAQYPDSRPSMSEVVVRIEEICRSSQASAQRNQHQEHHDQSSNRTDSIDQSRPSGF</sequence>
<name>A0A6I9S356_ELAGV</name>
<dbReference type="InterPro" id="IPR017441">
    <property type="entry name" value="Protein_kinase_ATP_BS"/>
</dbReference>
<feature type="compositionally biased region" description="Basic and acidic residues" evidence="12">
    <location>
        <begin position="311"/>
        <end position="322"/>
    </location>
</feature>
<evidence type="ECO:0000256" key="13">
    <source>
        <dbReference type="SAM" id="Phobius"/>
    </source>
</evidence>
<dbReference type="InterPro" id="IPR001611">
    <property type="entry name" value="Leu-rich_rpt"/>
</dbReference>
<evidence type="ECO:0000256" key="1">
    <source>
        <dbReference type="ARBA" id="ARBA00004162"/>
    </source>
</evidence>
<dbReference type="Gene3D" id="1.10.510.10">
    <property type="entry name" value="Transferase(Phosphotransferase) domain 1"/>
    <property type="match status" value="1"/>
</dbReference>
<dbReference type="GO" id="GO:0005886">
    <property type="term" value="C:plasma membrane"/>
    <property type="evidence" value="ECO:0007669"/>
    <property type="project" value="UniProtKB-SubCell"/>
</dbReference>
<dbReference type="InParanoid" id="A0A6I9S356"/>
<dbReference type="SUPFAM" id="SSF52058">
    <property type="entry name" value="L domain-like"/>
    <property type="match status" value="1"/>
</dbReference>
<evidence type="ECO:0000313" key="16">
    <source>
        <dbReference type="Proteomes" id="UP000504607"/>
    </source>
</evidence>
<feature type="domain" description="Protein kinase" evidence="15">
    <location>
        <begin position="367"/>
        <end position="636"/>
    </location>
</feature>
<dbReference type="InterPro" id="IPR050994">
    <property type="entry name" value="At_inactive_RLKs"/>
</dbReference>
<keyword evidence="9 13" id="KW-1133">Transmembrane helix</keyword>
<keyword evidence="7 11" id="KW-0547">Nucleotide-binding</keyword>
<dbReference type="PANTHER" id="PTHR48010:SF76">
    <property type="entry name" value="INACTIVE RECEPTOR KINASE RLK902-RELATED"/>
    <property type="match status" value="1"/>
</dbReference>
<reference evidence="17" key="1">
    <citation type="submission" date="2025-08" db="UniProtKB">
        <authorList>
            <consortium name="RefSeq"/>
        </authorList>
    </citation>
    <scope>IDENTIFICATION</scope>
</reference>
<keyword evidence="6" id="KW-0677">Repeat</keyword>
<proteinExistence type="predicted"/>
<dbReference type="KEGG" id="egu:105053186"/>
<evidence type="ECO:0000256" key="12">
    <source>
        <dbReference type="SAM" id="MobiDB-lite"/>
    </source>
</evidence>
<dbReference type="Proteomes" id="UP000504607">
    <property type="component" value="Chromosome 10"/>
</dbReference>
<dbReference type="FunFam" id="3.30.200.20:FF:000307">
    <property type="entry name" value="pollen receptor-like kinase 1"/>
    <property type="match status" value="1"/>
</dbReference>
<dbReference type="OrthoDB" id="652551at2759"/>
<evidence type="ECO:0000256" key="14">
    <source>
        <dbReference type="SAM" id="SignalP"/>
    </source>
</evidence>
<keyword evidence="4 13" id="KW-0812">Transmembrane</keyword>
<evidence type="ECO:0000256" key="3">
    <source>
        <dbReference type="ARBA" id="ARBA00022614"/>
    </source>
</evidence>
<keyword evidence="17" id="KW-0418">Kinase</keyword>
<feature type="region of interest" description="Disordered" evidence="12">
    <location>
        <begin position="234"/>
        <end position="257"/>
    </location>
</feature>